<evidence type="ECO:0000256" key="8">
    <source>
        <dbReference type="ARBA" id="ARBA00023180"/>
    </source>
</evidence>
<evidence type="ECO:0000256" key="6">
    <source>
        <dbReference type="ARBA" id="ARBA00022729"/>
    </source>
</evidence>
<dbReference type="PRINTS" id="PR00740">
    <property type="entry name" value="GLHYDRLASE27"/>
</dbReference>
<dbReference type="SUPFAM" id="SSF51011">
    <property type="entry name" value="Glycosyl hydrolase domain"/>
    <property type="match status" value="1"/>
</dbReference>
<keyword evidence="9 10" id="KW-0326">Glycosidase</keyword>
<comment type="similarity">
    <text evidence="4 10">Belongs to the glycosyl hydrolase 27 family.</text>
</comment>
<dbReference type="InterPro" id="IPR002241">
    <property type="entry name" value="Glyco_hydro_27"/>
</dbReference>
<gene>
    <name evidence="13" type="ORF">K402DRAFT_393356</name>
</gene>
<proteinExistence type="inferred from homology"/>
<protein>
    <recommendedName>
        <fullName evidence="10">Alpha-galactosidase</fullName>
        <ecNumber evidence="10">3.2.1.22</ecNumber>
    </recommendedName>
    <alternativeName>
        <fullName evidence="10">Melibiase</fullName>
    </alternativeName>
</protein>
<name>A0A6G1H0Z9_9PEZI</name>
<dbReference type="Pfam" id="PF16499">
    <property type="entry name" value="Melibiase_2"/>
    <property type="match status" value="2"/>
</dbReference>
<dbReference type="GO" id="GO:0005576">
    <property type="term" value="C:extracellular region"/>
    <property type="evidence" value="ECO:0007669"/>
    <property type="project" value="UniProtKB-SubCell"/>
</dbReference>
<dbReference type="InterPro" id="IPR013785">
    <property type="entry name" value="Aldolase_TIM"/>
</dbReference>
<evidence type="ECO:0000256" key="2">
    <source>
        <dbReference type="ARBA" id="ARBA00003969"/>
    </source>
</evidence>
<keyword evidence="14" id="KW-1185">Reference proteome</keyword>
<dbReference type="InterPro" id="IPR041233">
    <property type="entry name" value="Melibiase_C"/>
</dbReference>
<evidence type="ECO:0000256" key="9">
    <source>
        <dbReference type="ARBA" id="ARBA00023295"/>
    </source>
</evidence>
<evidence type="ECO:0000256" key="10">
    <source>
        <dbReference type="RuleBase" id="RU361168"/>
    </source>
</evidence>
<comment type="function">
    <text evidence="2">Hydrolyzes a variety of simple alpha-D-galactoside as well as more complex molecules such as oligosaccharides and polysaccharides.</text>
</comment>
<dbReference type="OrthoDB" id="5795902at2759"/>
<accession>A0A6G1H0Z9</accession>
<dbReference type="SUPFAM" id="SSF51445">
    <property type="entry name" value="(Trans)glycosidases"/>
    <property type="match status" value="1"/>
</dbReference>
<dbReference type="PROSITE" id="PS00512">
    <property type="entry name" value="ALPHA_GALACTOSIDASE"/>
    <property type="match status" value="1"/>
</dbReference>
<sequence>MSTVAWVVAGLCLLPITQAELPGPDFRHPVRHHQGNEQVALLGAAPSAALVRPNDVGRLPALGWNSWNAFNCDINEEKFLTAAQKMIDLGFKDAGYEYVNIDDCWSIKDHRDEKTKRMIPDPERFPEGISGTANKIHDMGLKIGIYSSAGTKTCAGYPASIGYETIDAEAWAEWGIDYLKYDNCNVPQNWTDECNFCVPDADNGSLDYINGTCMDDGNYCPPDYDWSKSNTAKRYQIMSDALLAQDRVILYSLCEWGHAGVQYWGNTTAASWRSTGDINTNWDRVLEIFNENSFWGHYTDFWGHSDPDMLEVGNGDSMTPNQWRTHFAMWAAMKSPLLIGADLSNVTDEAVKIMLNKPLLDFNQDPVVGKPAMPYKWGTNADWTFNKTYPAEFWAGRFQQGVMVLMFNPYDATKEKVADFGEIPGLEKGASYKVTDAWTGDDLGCRTGSVLANVGAYDTAVLVVGEKCYGQGNRVMERMGEGFIGRDFTA</sequence>
<keyword evidence="7 10" id="KW-0378">Hydrolase</keyword>
<dbReference type="Pfam" id="PF17801">
    <property type="entry name" value="Melibiase_C"/>
    <property type="match status" value="1"/>
</dbReference>
<keyword evidence="10" id="KW-1015">Disulfide bond</keyword>
<dbReference type="PANTHER" id="PTHR11452">
    <property type="entry name" value="ALPHA-GALACTOSIDASE/ALPHA-N-ACETYLGALACTOSAMINIDASE"/>
    <property type="match status" value="1"/>
</dbReference>
<evidence type="ECO:0000256" key="1">
    <source>
        <dbReference type="ARBA" id="ARBA00001255"/>
    </source>
</evidence>
<evidence type="ECO:0000259" key="12">
    <source>
        <dbReference type="Pfam" id="PF17801"/>
    </source>
</evidence>
<dbReference type="InterPro" id="IPR013780">
    <property type="entry name" value="Glyco_hydro_b"/>
</dbReference>
<organism evidence="13 14">
    <name type="scientific">Aulographum hederae CBS 113979</name>
    <dbReference type="NCBI Taxonomy" id="1176131"/>
    <lineage>
        <taxon>Eukaryota</taxon>
        <taxon>Fungi</taxon>
        <taxon>Dikarya</taxon>
        <taxon>Ascomycota</taxon>
        <taxon>Pezizomycotina</taxon>
        <taxon>Dothideomycetes</taxon>
        <taxon>Pleosporomycetidae</taxon>
        <taxon>Aulographales</taxon>
        <taxon>Aulographaceae</taxon>
    </lineage>
</organism>
<evidence type="ECO:0000256" key="7">
    <source>
        <dbReference type="ARBA" id="ARBA00022801"/>
    </source>
</evidence>
<keyword evidence="8" id="KW-0325">Glycoprotein</keyword>
<feature type="signal peptide" evidence="11">
    <location>
        <begin position="1"/>
        <end position="19"/>
    </location>
</feature>
<dbReference type="EMBL" id="ML977155">
    <property type="protein sequence ID" value="KAF1986732.1"/>
    <property type="molecule type" value="Genomic_DNA"/>
</dbReference>
<evidence type="ECO:0000256" key="3">
    <source>
        <dbReference type="ARBA" id="ARBA00004613"/>
    </source>
</evidence>
<dbReference type="InterPro" id="IPR017853">
    <property type="entry name" value="GH"/>
</dbReference>
<evidence type="ECO:0000313" key="13">
    <source>
        <dbReference type="EMBL" id="KAF1986732.1"/>
    </source>
</evidence>
<comment type="catalytic activity">
    <reaction evidence="1 10">
        <text>Hydrolysis of terminal, non-reducing alpha-D-galactose residues in alpha-D-galactosides, including galactose oligosaccharides, galactomannans and galactolipids.</text>
        <dbReference type="EC" id="3.2.1.22"/>
    </reaction>
</comment>
<evidence type="ECO:0000256" key="5">
    <source>
        <dbReference type="ARBA" id="ARBA00022525"/>
    </source>
</evidence>
<evidence type="ECO:0000313" key="14">
    <source>
        <dbReference type="Proteomes" id="UP000800041"/>
    </source>
</evidence>
<dbReference type="AlphaFoldDB" id="A0A6G1H0Z9"/>
<keyword evidence="5" id="KW-0964">Secreted</keyword>
<dbReference type="InterPro" id="IPR000111">
    <property type="entry name" value="Glyco_hydro_27/36_CS"/>
</dbReference>
<evidence type="ECO:0000256" key="4">
    <source>
        <dbReference type="ARBA" id="ARBA00009743"/>
    </source>
</evidence>
<dbReference type="PANTHER" id="PTHR11452:SF61">
    <property type="entry name" value="ALPHA-GALACTOSIDASE B-RELATED"/>
    <property type="match status" value="1"/>
</dbReference>
<dbReference type="GO" id="GO:0005975">
    <property type="term" value="P:carbohydrate metabolic process"/>
    <property type="evidence" value="ECO:0007669"/>
    <property type="project" value="InterPro"/>
</dbReference>
<reference evidence="13" key="1">
    <citation type="journal article" date="2020" name="Stud. Mycol.">
        <title>101 Dothideomycetes genomes: a test case for predicting lifestyles and emergence of pathogens.</title>
        <authorList>
            <person name="Haridas S."/>
            <person name="Albert R."/>
            <person name="Binder M."/>
            <person name="Bloem J."/>
            <person name="Labutti K."/>
            <person name="Salamov A."/>
            <person name="Andreopoulos B."/>
            <person name="Baker S."/>
            <person name="Barry K."/>
            <person name="Bills G."/>
            <person name="Bluhm B."/>
            <person name="Cannon C."/>
            <person name="Castanera R."/>
            <person name="Culley D."/>
            <person name="Daum C."/>
            <person name="Ezra D."/>
            <person name="Gonzalez J."/>
            <person name="Henrissat B."/>
            <person name="Kuo A."/>
            <person name="Liang C."/>
            <person name="Lipzen A."/>
            <person name="Lutzoni F."/>
            <person name="Magnuson J."/>
            <person name="Mondo S."/>
            <person name="Nolan M."/>
            <person name="Ohm R."/>
            <person name="Pangilinan J."/>
            <person name="Park H.-J."/>
            <person name="Ramirez L."/>
            <person name="Alfaro M."/>
            <person name="Sun H."/>
            <person name="Tritt A."/>
            <person name="Yoshinaga Y."/>
            <person name="Zwiers L.-H."/>
            <person name="Turgeon B."/>
            <person name="Goodwin S."/>
            <person name="Spatafora J."/>
            <person name="Crous P."/>
            <person name="Grigoriev I."/>
        </authorList>
    </citation>
    <scope>NUCLEOTIDE SEQUENCE</scope>
    <source>
        <strain evidence="13">CBS 113979</strain>
    </source>
</reference>
<feature type="chain" id="PRO_5026164412" description="Alpha-galactosidase" evidence="11">
    <location>
        <begin position="20"/>
        <end position="490"/>
    </location>
</feature>
<comment type="subcellular location">
    <subcellularLocation>
        <location evidence="3">Secreted</location>
    </subcellularLocation>
</comment>
<keyword evidence="6 11" id="KW-0732">Signal</keyword>
<feature type="domain" description="Alpha galactosidase C-terminal" evidence="12">
    <location>
        <begin position="390"/>
        <end position="463"/>
    </location>
</feature>
<dbReference type="Proteomes" id="UP000800041">
    <property type="component" value="Unassembled WGS sequence"/>
</dbReference>
<dbReference type="CDD" id="cd14792">
    <property type="entry name" value="GH27"/>
    <property type="match status" value="1"/>
</dbReference>
<dbReference type="EC" id="3.2.1.22" evidence="10"/>
<dbReference type="Gene3D" id="3.20.20.70">
    <property type="entry name" value="Aldolase class I"/>
    <property type="match status" value="1"/>
</dbReference>
<evidence type="ECO:0000256" key="11">
    <source>
        <dbReference type="SAM" id="SignalP"/>
    </source>
</evidence>
<dbReference type="GO" id="GO:0004557">
    <property type="term" value="F:alpha-galactosidase activity"/>
    <property type="evidence" value="ECO:0007669"/>
    <property type="project" value="UniProtKB-EC"/>
</dbReference>
<dbReference type="Gene3D" id="2.60.40.1180">
    <property type="entry name" value="Golgi alpha-mannosidase II"/>
    <property type="match status" value="1"/>
</dbReference>